<reference evidence="2" key="1">
    <citation type="journal article" date="2020" name="mSystems">
        <title>Genome- and Community-Level Interaction Insights into Carbon Utilization and Element Cycling Functions of Hydrothermarchaeota in Hydrothermal Sediment.</title>
        <authorList>
            <person name="Zhou Z."/>
            <person name="Liu Y."/>
            <person name="Xu W."/>
            <person name="Pan J."/>
            <person name="Luo Z.H."/>
            <person name="Li M."/>
        </authorList>
    </citation>
    <scope>NUCLEOTIDE SEQUENCE [LARGE SCALE GENOMIC DNA]</scope>
    <source>
        <strain evidence="2">SpSt-465</strain>
    </source>
</reference>
<dbReference type="Pfam" id="PF00535">
    <property type="entry name" value="Glycos_transf_2"/>
    <property type="match status" value="1"/>
</dbReference>
<accession>A0A7C3IN68</accession>
<sequence>MHQMYRGQGFAVPEFPLISIGILTYNRSRELRTTLDCLLRDGYPNREIIVVDNHSSDDTQEMLQREFGGCRELIVYRTEKNIGVGARNLFLKNARGKYVFQYDDDSQPADSATIKNIVEFLETSGNEIDVLCTRVVNFYDQSCETQDWEVFAWGGDANQGFRGHFIHGSGTIFRSSALRQISGYPEDFFWGFEEADLTLQFLLAGSTIVYKPDFITLHRRRRRQFSSPLVTTYYVRNGVLVFNKYFTFPYNWLLCKLWIMRHISKNLLHFKSVIAGARAGFSLSRNQIRARRKFPCNRKQIFLWIIHTLLPSPTWKFFKLIRYKFPDKGIGGCGGLGSANADRQFV</sequence>
<organism evidence="2">
    <name type="scientific">candidate division WOR-3 bacterium</name>
    <dbReference type="NCBI Taxonomy" id="2052148"/>
    <lineage>
        <taxon>Bacteria</taxon>
        <taxon>Bacteria division WOR-3</taxon>
    </lineage>
</organism>
<dbReference type="PANTHER" id="PTHR43685">
    <property type="entry name" value="GLYCOSYLTRANSFERASE"/>
    <property type="match status" value="1"/>
</dbReference>
<dbReference type="EMBL" id="DSTU01000008">
    <property type="protein sequence ID" value="HFJ54256.1"/>
    <property type="molecule type" value="Genomic_DNA"/>
</dbReference>
<protein>
    <submittedName>
        <fullName evidence="2">Glycosyltransferase family 2 protein</fullName>
    </submittedName>
</protein>
<proteinExistence type="predicted"/>
<dbReference type="GO" id="GO:0016740">
    <property type="term" value="F:transferase activity"/>
    <property type="evidence" value="ECO:0007669"/>
    <property type="project" value="UniProtKB-KW"/>
</dbReference>
<evidence type="ECO:0000313" key="2">
    <source>
        <dbReference type="EMBL" id="HFJ54256.1"/>
    </source>
</evidence>
<name>A0A7C3IN68_UNCW3</name>
<comment type="caution">
    <text evidence="2">The sequence shown here is derived from an EMBL/GenBank/DDBJ whole genome shotgun (WGS) entry which is preliminary data.</text>
</comment>
<keyword evidence="2" id="KW-0808">Transferase</keyword>
<dbReference type="InterPro" id="IPR001173">
    <property type="entry name" value="Glyco_trans_2-like"/>
</dbReference>
<dbReference type="CDD" id="cd00761">
    <property type="entry name" value="Glyco_tranf_GTA_type"/>
    <property type="match status" value="1"/>
</dbReference>
<dbReference type="AlphaFoldDB" id="A0A7C3IN68"/>
<dbReference type="InterPro" id="IPR050834">
    <property type="entry name" value="Glycosyltransf_2"/>
</dbReference>
<dbReference type="SUPFAM" id="SSF53448">
    <property type="entry name" value="Nucleotide-diphospho-sugar transferases"/>
    <property type="match status" value="1"/>
</dbReference>
<dbReference type="PANTHER" id="PTHR43685:SF2">
    <property type="entry name" value="GLYCOSYLTRANSFERASE 2-LIKE DOMAIN-CONTAINING PROTEIN"/>
    <property type="match status" value="1"/>
</dbReference>
<gene>
    <name evidence="2" type="ORF">ENS16_06165</name>
</gene>
<dbReference type="InterPro" id="IPR029044">
    <property type="entry name" value="Nucleotide-diphossugar_trans"/>
</dbReference>
<feature type="domain" description="Glycosyltransferase 2-like" evidence="1">
    <location>
        <begin position="19"/>
        <end position="181"/>
    </location>
</feature>
<dbReference type="Gene3D" id="3.90.550.10">
    <property type="entry name" value="Spore Coat Polysaccharide Biosynthesis Protein SpsA, Chain A"/>
    <property type="match status" value="1"/>
</dbReference>
<evidence type="ECO:0000259" key="1">
    <source>
        <dbReference type="Pfam" id="PF00535"/>
    </source>
</evidence>